<reference evidence="1" key="1">
    <citation type="submission" date="2023-07" db="EMBL/GenBank/DDBJ databases">
        <title>Chromosome-level genome assembly of Artemia franciscana.</title>
        <authorList>
            <person name="Jo E."/>
        </authorList>
    </citation>
    <scope>NUCLEOTIDE SEQUENCE</scope>
    <source>
        <tissue evidence="1">Whole body</tissue>
    </source>
</reference>
<evidence type="ECO:0000313" key="2">
    <source>
        <dbReference type="Proteomes" id="UP001187531"/>
    </source>
</evidence>
<sequence>MIVCYVPKIYADDTLKDGFYDNPQSVIDSIQLHDLICIAVDLTAKIGRERSYCLGLMGQHGLGTITKNGARLSASLRGMIC</sequence>
<accession>A0AA88LES2</accession>
<gene>
    <name evidence="1" type="ORF">QYM36_008372</name>
</gene>
<protein>
    <submittedName>
        <fullName evidence="1">Uncharacterized protein</fullName>
    </submittedName>
</protein>
<dbReference type="AlphaFoldDB" id="A0AA88LES2"/>
<dbReference type="EMBL" id="JAVRJZ010000001">
    <property type="protein sequence ID" value="KAK2727872.1"/>
    <property type="molecule type" value="Genomic_DNA"/>
</dbReference>
<evidence type="ECO:0000313" key="1">
    <source>
        <dbReference type="EMBL" id="KAK2727872.1"/>
    </source>
</evidence>
<dbReference type="Proteomes" id="UP001187531">
    <property type="component" value="Unassembled WGS sequence"/>
</dbReference>
<keyword evidence="2" id="KW-1185">Reference proteome</keyword>
<comment type="caution">
    <text evidence="1">The sequence shown here is derived from an EMBL/GenBank/DDBJ whole genome shotgun (WGS) entry which is preliminary data.</text>
</comment>
<organism evidence="1 2">
    <name type="scientific">Artemia franciscana</name>
    <name type="common">Brine shrimp</name>
    <name type="synonym">Artemia sanfranciscana</name>
    <dbReference type="NCBI Taxonomy" id="6661"/>
    <lineage>
        <taxon>Eukaryota</taxon>
        <taxon>Metazoa</taxon>
        <taxon>Ecdysozoa</taxon>
        <taxon>Arthropoda</taxon>
        <taxon>Crustacea</taxon>
        <taxon>Branchiopoda</taxon>
        <taxon>Anostraca</taxon>
        <taxon>Artemiidae</taxon>
        <taxon>Artemia</taxon>
    </lineage>
</organism>
<proteinExistence type="predicted"/>
<name>A0AA88LES2_ARTSF</name>